<dbReference type="EMBL" id="CP121769">
    <property type="protein sequence ID" value="WGE10212.1"/>
    <property type="molecule type" value="Genomic_DNA"/>
</dbReference>
<evidence type="ECO:0000256" key="1">
    <source>
        <dbReference type="SAM" id="MobiDB-lite"/>
    </source>
</evidence>
<feature type="region of interest" description="Disordered" evidence="1">
    <location>
        <begin position="74"/>
        <end position="100"/>
    </location>
</feature>
<evidence type="ECO:0000313" key="3">
    <source>
        <dbReference type="EMBL" id="WGE10212.1"/>
    </source>
</evidence>
<dbReference type="AlphaFoldDB" id="A0A143CHB2"/>
<accession>A0A143CHB2</accession>
<dbReference type="RefSeq" id="WP_021113030.1">
    <property type="nucleotide sequence ID" value="NZ_CBCRUP010000057.1"/>
</dbReference>
<dbReference type="Proteomes" id="UP001222296">
    <property type="component" value="Chromosome"/>
</dbReference>
<evidence type="ECO:0000313" key="4">
    <source>
        <dbReference type="Proteomes" id="UP001148834"/>
    </source>
</evidence>
<gene>
    <name evidence="2" type="ORF">N5925_06985</name>
    <name evidence="3" type="ORF">QBL01_00885</name>
</gene>
<proteinExistence type="predicted"/>
<name>A0A143CHB2_GLAPU</name>
<organism evidence="2 4">
    <name type="scientific">Glaesserella parasuis</name>
    <name type="common">Haemophilus parasuis</name>
    <dbReference type="NCBI Taxonomy" id="738"/>
    <lineage>
        <taxon>Bacteria</taxon>
        <taxon>Pseudomonadati</taxon>
        <taxon>Pseudomonadota</taxon>
        <taxon>Gammaproteobacteria</taxon>
        <taxon>Pasteurellales</taxon>
        <taxon>Pasteurellaceae</taxon>
        <taxon>Glaesserella</taxon>
    </lineage>
</organism>
<protein>
    <submittedName>
        <fullName evidence="2">Uncharacterized protein</fullName>
    </submittedName>
</protein>
<reference evidence="2" key="1">
    <citation type="submission" date="2022-09" db="EMBL/GenBank/DDBJ databases">
        <title>Molecular characterization of Glaesserella parasuis strains circulating in commercial swine farms using whole-genome sequencing.</title>
        <authorList>
            <person name="Mugabi R."/>
            <person name="Clavijo M."/>
            <person name="Li G."/>
        </authorList>
    </citation>
    <scope>NUCLEOTIDE SEQUENCE</scope>
    <source>
        <strain evidence="2">0435-53</strain>
    </source>
</reference>
<evidence type="ECO:0000313" key="2">
    <source>
        <dbReference type="EMBL" id="MDD2168339.1"/>
    </source>
</evidence>
<sequence>MLDNFYFKRAEPLAFKLPSIPTIQWVGINSYGSWDCASPRQIPVWKDKGQRYCTGGGSVVEAKPSVWDALSLGKDAPQAQPNRADEAEGQAPIEEVAPTE</sequence>
<dbReference type="EMBL" id="JAODIR010000033">
    <property type="protein sequence ID" value="MDD2168339.1"/>
    <property type="molecule type" value="Genomic_DNA"/>
</dbReference>
<dbReference type="Proteomes" id="UP001148834">
    <property type="component" value="Unassembled WGS sequence"/>
</dbReference>
<reference evidence="3" key="2">
    <citation type="submission" date="2023-04" db="EMBL/GenBank/DDBJ databases">
        <title>Molecular characterization of the Integrative and Conjugative elements harboring multidrug-resistance gene from Glaesserella (Haemophilus) parasuis.</title>
        <authorList>
            <person name="Che Y."/>
            <person name="Zhou L."/>
        </authorList>
    </citation>
    <scope>NUCLEOTIDE SEQUENCE</scope>
    <source>
        <strain evidence="3">Z44</strain>
    </source>
</reference>